<dbReference type="HOGENOM" id="CLU_2808066_0_0_6"/>
<dbReference type="KEGG" id="nhl:Nhal_0039"/>
<dbReference type="eggNOG" id="COG1525">
    <property type="taxonomic scope" value="Bacteria"/>
</dbReference>
<dbReference type="Proteomes" id="UP000001844">
    <property type="component" value="Chromosome"/>
</dbReference>
<accession>D5C472</accession>
<name>D5C472_NITHN</name>
<keyword evidence="2" id="KW-1185">Reference proteome</keyword>
<reference evidence="2" key="1">
    <citation type="submission" date="2010-04" db="EMBL/GenBank/DDBJ databases">
        <title>Complete genome sequence of Nitrosococcus halophilus Nc4, a salt-adapted, aerobic obligate ammonia-oxidizing sulfur purple bacterium.</title>
        <authorList>
            <consortium name="US DOE Joint Genome Institute"/>
            <person name="Campbell M.A."/>
            <person name="Malfatti S.A."/>
            <person name="Chain P.S.G."/>
            <person name="Heidelberg J.F."/>
            <person name="Ward B.B."/>
            <person name="Klotz M.G."/>
        </authorList>
    </citation>
    <scope>NUCLEOTIDE SEQUENCE [LARGE SCALE GENOMIC DNA]</scope>
    <source>
        <strain evidence="2">Nc4</strain>
    </source>
</reference>
<protein>
    <submittedName>
        <fullName evidence="1">Nuclease</fullName>
    </submittedName>
</protein>
<dbReference type="InterPro" id="IPR035437">
    <property type="entry name" value="SNase_OB-fold_sf"/>
</dbReference>
<evidence type="ECO:0000313" key="2">
    <source>
        <dbReference type="Proteomes" id="UP000001844"/>
    </source>
</evidence>
<proteinExistence type="predicted"/>
<dbReference type="EMBL" id="CP001798">
    <property type="protein sequence ID" value="ADE13260.1"/>
    <property type="molecule type" value="Genomic_DNA"/>
</dbReference>
<organism evidence="1 2">
    <name type="scientific">Nitrosococcus halophilus (strain Nc4)</name>
    <dbReference type="NCBI Taxonomy" id="472759"/>
    <lineage>
        <taxon>Bacteria</taxon>
        <taxon>Pseudomonadati</taxon>
        <taxon>Pseudomonadota</taxon>
        <taxon>Gammaproteobacteria</taxon>
        <taxon>Chromatiales</taxon>
        <taxon>Chromatiaceae</taxon>
        <taxon>Nitrosococcus</taxon>
    </lineage>
</organism>
<dbReference type="Gene3D" id="2.40.50.90">
    <property type="match status" value="1"/>
</dbReference>
<dbReference type="SUPFAM" id="SSF50199">
    <property type="entry name" value="Staphylococcal nuclease"/>
    <property type="match status" value="1"/>
</dbReference>
<evidence type="ECO:0000313" key="1">
    <source>
        <dbReference type="EMBL" id="ADE13260.1"/>
    </source>
</evidence>
<gene>
    <name evidence="1" type="ordered locus">Nhal_0039</name>
</gene>
<sequence length="67" mass="7110">MKVIFFLSALLLTLANTTHIGKVVGISDGDTLTLLTSAKEQVKVRLAEIDTTREGATLRQPGKAGSL</sequence>
<dbReference type="AlphaFoldDB" id="D5C472"/>